<gene>
    <name evidence="1" type="ORF">LARSCL_LOCUS6977</name>
</gene>
<proteinExistence type="predicted"/>
<comment type="caution">
    <text evidence="1">The sequence shown here is derived from an EMBL/GenBank/DDBJ whole genome shotgun (WGS) entry which is preliminary data.</text>
</comment>
<reference evidence="1 2" key="1">
    <citation type="submission" date="2024-04" db="EMBL/GenBank/DDBJ databases">
        <authorList>
            <person name="Rising A."/>
            <person name="Reimegard J."/>
            <person name="Sonavane S."/>
            <person name="Akerstrom W."/>
            <person name="Nylinder S."/>
            <person name="Hedman E."/>
            <person name="Kallberg Y."/>
        </authorList>
    </citation>
    <scope>NUCLEOTIDE SEQUENCE [LARGE SCALE GENOMIC DNA]</scope>
</reference>
<keyword evidence="2" id="KW-1185">Reference proteome</keyword>
<evidence type="ECO:0000313" key="2">
    <source>
        <dbReference type="Proteomes" id="UP001497382"/>
    </source>
</evidence>
<dbReference type="EMBL" id="CAXIEN010000068">
    <property type="protein sequence ID" value="CAL1273585.1"/>
    <property type="molecule type" value="Genomic_DNA"/>
</dbReference>
<evidence type="ECO:0000313" key="1">
    <source>
        <dbReference type="EMBL" id="CAL1273585.1"/>
    </source>
</evidence>
<sequence>MSHWRKTISVHSMWKSICSKIKC</sequence>
<protein>
    <submittedName>
        <fullName evidence="1">Uncharacterized protein</fullName>
    </submittedName>
</protein>
<accession>A0AAV1ZPK3</accession>
<dbReference type="AlphaFoldDB" id="A0AAV1ZPK3"/>
<dbReference type="Proteomes" id="UP001497382">
    <property type="component" value="Unassembled WGS sequence"/>
</dbReference>
<organism evidence="1 2">
    <name type="scientific">Larinioides sclopetarius</name>
    <dbReference type="NCBI Taxonomy" id="280406"/>
    <lineage>
        <taxon>Eukaryota</taxon>
        <taxon>Metazoa</taxon>
        <taxon>Ecdysozoa</taxon>
        <taxon>Arthropoda</taxon>
        <taxon>Chelicerata</taxon>
        <taxon>Arachnida</taxon>
        <taxon>Araneae</taxon>
        <taxon>Araneomorphae</taxon>
        <taxon>Entelegynae</taxon>
        <taxon>Araneoidea</taxon>
        <taxon>Araneidae</taxon>
        <taxon>Larinioides</taxon>
    </lineage>
</organism>
<name>A0AAV1ZPK3_9ARAC</name>